<dbReference type="GO" id="GO:0045951">
    <property type="term" value="P:positive regulation of mitotic recombination"/>
    <property type="evidence" value="ECO:0007669"/>
    <property type="project" value="TreeGrafter"/>
</dbReference>
<accession>R7TQX1</accession>
<dbReference type="GO" id="GO:0005634">
    <property type="term" value="C:nucleus"/>
    <property type="evidence" value="ECO:0007669"/>
    <property type="project" value="TreeGrafter"/>
</dbReference>
<dbReference type="STRING" id="283909.R7TQX1"/>
<dbReference type="GO" id="GO:0003678">
    <property type="term" value="F:DNA helicase activity"/>
    <property type="evidence" value="ECO:0007669"/>
    <property type="project" value="InterPro"/>
</dbReference>
<dbReference type="GO" id="GO:0005524">
    <property type="term" value="F:ATP binding"/>
    <property type="evidence" value="ECO:0007669"/>
    <property type="project" value="UniProtKB-KW"/>
</dbReference>
<dbReference type="Proteomes" id="UP000014760">
    <property type="component" value="Unassembled WGS sequence"/>
</dbReference>
<name>R7TQX1_CAPTE</name>
<dbReference type="GO" id="GO:0003684">
    <property type="term" value="F:damaged DNA binding"/>
    <property type="evidence" value="ECO:0007669"/>
    <property type="project" value="TreeGrafter"/>
</dbReference>
<organism evidence="5">
    <name type="scientific">Capitella teleta</name>
    <name type="common">Polychaete worm</name>
    <dbReference type="NCBI Taxonomy" id="283909"/>
    <lineage>
        <taxon>Eukaryota</taxon>
        <taxon>Metazoa</taxon>
        <taxon>Spiralia</taxon>
        <taxon>Lophotrochozoa</taxon>
        <taxon>Annelida</taxon>
        <taxon>Polychaeta</taxon>
        <taxon>Sedentaria</taxon>
        <taxon>Scolecida</taxon>
        <taxon>Capitellidae</taxon>
        <taxon>Capitella</taxon>
    </lineage>
</organism>
<dbReference type="SMART" id="SM00488">
    <property type="entry name" value="DEXDc2"/>
    <property type="match status" value="1"/>
</dbReference>
<evidence type="ECO:0000256" key="3">
    <source>
        <dbReference type="ARBA" id="ARBA00022840"/>
    </source>
</evidence>
<dbReference type="PANTHER" id="PTHR11472:SF1">
    <property type="entry name" value="GENERAL TRANSCRIPTION AND DNA REPAIR FACTOR IIH HELICASE SUBUNIT XPD"/>
    <property type="match status" value="1"/>
</dbReference>
<protein>
    <recommendedName>
        <fullName evidence="4">Helicase ATP-binding domain-containing protein</fullName>
    </recommendedName>
</protein>
<dbReference type="GO" id="GO:0016818">
    <property type="term" value="F:hydrolase activity, acting on acid anhydrides, in phosphorus-containing anhydrides"/>
    <property type="evidence" value="ECO:0007669"/>
    <property type="project" value="InterPro"/>
</dbReference>
<dbReference type="SUPFAM" id="SSF52540">
    <property type="entry name" value="P-loop containing nucleoside triphosphate hydrolases"/>
    <property type="match status" value="1"/>
</dbReference>
<evidence type="ECO:0000313" key="7">
    <source>
        <dbReference type="Proteomes" id="UP000014760"/>
    </source>
</evidence>
<dbReference type="HOGENOM" id="CLU_119695_0_0_1"/>
<evidence type="ECO:0000313" key="6">
    <source>
        <dbReference type="EnsemblMetazoa" id="CapteP129050"/>
    </source>
</evidence>
<reference evidence="5 7" key="2">
    <citation type="journal article" date="2013" name="Nature">
        <title>Insights into bilaterian evolution from three spiralian genomes.</title>
        <authorList>
            <person name="Simakov O."/>
            <person name="Marletaz F."/>
            <person name="Cho S.J."/>
            <person name="Edsinger-Gonzales E."/>
            <person name="Havlak P."/>
            <person name="Hellsten U."/>
            <person name="Kuo D.H."/>
            <person name="Larsson T."/>
            <person name="Lv J."/>
            <person name="Arendt D."/>
            <person name="Savage R."/>
            <person name="Osoegawa K."/>
            <person name="de Jong P."/>
            <person name="Grimwood J."/>
            <person name="Chapman J.A."/>
            <person name="Shapiro H."/>
            <person name="Aerts A."/>
            <person name="Otillar R.P."/>
            <person name="Terry A.Y."/>
            <person name="Boore J.L."/>
            <person name="Grigoriev I.V."/>
            <person name="Lindberg D.R."/>
            <person name="Seaver E.C."/>
            <person name="Weisblat D.A."/>
            <person name="Putnam N.H."/>
            <person name="Rokhsar D.S."/>
        </authorList>
    </citation>
    <scope>NUCLEOTIDE SEQUENCE</scope>
    <source>
        <strain evidence="5 7">I ESC-2004</strain>
    </source>
</reference>
<feature type="non-terminal residue" evidence="5">
    <location>
        <position position="169"/>
    </location>
</feature>
<dbReference type="PROSITE" id="PS51193">
    <property type="entry name" value="HELICASE_ATP_BIND_2"/>
    <property type="match status" value="1"/>
</dbReference>
<dbReference type="InterPro" id="IPR027417">
    <property type="entry name" value="P-loop_NTPase"/>
</dbReference>
<evidence type="ECO:0000256" key="1">
    <source>
        <dbReference type="ARBA" id="ARBA00022741"/>
    </source>
</evidence>
<dbReference type="PANTHER" id="PTHR11472">
    <property type="entry name" value="DNA REPAIR DEAD HELICASE RAD3/XP-D SUBFAMILY MEMBER"/>
    <property type="match status" value="1"/>
</dbReference>
<feature type="domain" description="Helicase ATP-binding" evidence="4">
    <location>
        <begin position="33"/>
        <end position="169"/>
    </location>
</feature>
<proteinExistence type="predicted"/>
<reference evidence="6" key="3">
    <citation type="submission" date="2015-06" db="UniProtKB">
        <authorList>
            <consortium name="EnsemblMetazoa"/>
        </authorList>
    </citation>
    <scope>IDENTIFICATION</scope>
</reference>
<dbReference type="EnsemblMetazoa" id="CapteT129050">
    <property type="protein sequence ID" value="CapteP129050"/>
    <property type="gene ID" value="CapteG129050"/>
</dbReference>
<dbReference type="AlphaFoldDB" id="R7TQX1"/>
<dbReference type="Gene3D" id="3.40.50.300">
    <property type="entry name" value="P-loop containing nucleotide triphosphate hydrolases"/>
    <property type="match status" value="1"/>
</dbReference>
<dbReference type="EMBL" id="AMQN01028164">
    <property type="status" value="NOT_ANNOTATED_CDS"/>
    <property type="molecule type" value="Genomic_DNA"/>
</dbReference>
<keyword evidence="2" id="KW-0378">Hydrolase</keyword>
<dbReference type="InterPro" id="IPR006554">
    <property type="entry name" value="Helicase-like_DEXD_c2"/>
</dbReference>
<keyword evidence="3" id="KW-0067">ATP-binding</keyword>
<evidence type="ECO:0000313" key="5">
    <source>
        <dbReference type="EMBL" id="ELT96293.1"/>
    </source>
</evidence>
<dbReference type="InterPro" id="IPR014013">
    <property type="entry name" value="Helic_SF1/SF2_ATP-bd_DinG/Rad3"/>
</dbReference>
<gene>
    <name evidence="5" type="ORF">CAPTEDRAFT_129050</name>
</gene>
<sequence length="169" mass="19533">MYRRRTCQKHSLIILTFPPSFHFPSIHRINLDGLLVYFPYDYIYPEQYAYMQELKRALDAQGHCALEMPSGTGKTVSLLSLIVAYMKQRPLDVTKLIYCSRTVPELEKVVEELKNLIEYYERETGEPSTLVGLALSSRKNLCIHPELRGQRDGKEIDARCHAMTASHVR</sequence>
<evidence type="ECO:0000256" key="2">
    <source>
        <dbReference type="ARBA" id="ARBA00022801"/>
    </source>
</evidence>
<dbReference type="EMBL" id="KB308876">
    <property type="protein sequence ID" value="ELT96293.1"/>
    <property type="molecule type" value="Genomic_DNA"/>
</dbReference>
<dbReference type="InterPro" id="IPR045028">
    <property type="entry name" value="DinG/Rad3-like"/>
</dbReference>
<dbReference type="InterPro" id="IPR010614">
    <property type="entry name" value="RAD3-like_helicase_DEAD"/>
</dbReference>
<reference evidence="7" key="1">
    <citation type="submission" date="2012-12" db="EMBL/GenBank/DDBJ databases">
        <authorList>
            <person name="Hellsten U."/>
            <person name="Grimwood J."/>
            <person name="Chapman J.A."/>
            <person name="Shapiro H."/>
            <person name="Aerts A."/>
            <person name="Otillar R.P."/>
            <person name="Terry A.Y."/>
            <person name="Boore J.L."/>
            <person name="Simakov O."/>
            <person name="Marletaz F."/>
            <person name="Cho S.-J."/>
            <person name="Edsinger-Gonzales E."/>
            <person name="Havlak P."/>
            <person name="Kuo D.-H."/>
            <person name="Larsson T."/>
            <person name="Lv J."/>
            <person name="Arendt D."/>
            <person name="Savage R."/>
            <person name="Osoegawa K."/>
            <person name="de Jong P."/>
            <person name="Lindberg D.R."/>
            <person name="Seaver E.C."/>
            <person name="Weisblat D.A."/>
            <person name="Putnam N.H."/>
            <person name="Grigoriev I.V."/>
            <person name="Rokhsar D.S."/>
        </authorList>
    </citation>
    <scope>NUCLEOTIDE SEQUENCE</scope>
    <source>
        <strain evidence="7">I ESC-2004</strain>
    </source>
</reference>
<evidence type="ECO:0000259" key="4">
    <source>
        <dbReference type="PROSITE" id="PS51193"/>
    </source>
</evidence>
<keyword evidence="1" id="KW-0547">Nucleotide-binding</keyword>
<dbReference type="OrthoDB" id="272481at2759"/>
<dbReference type="GO" id="GO:0006366">
    <property type="term" value="P:transcription by RNA polymerase II"/>
    <property type="evidence" value="ECO:0007669"/>
    <property type="project" value="TreeGrafter"/>
</dbReference>
<dbReference type="Pfam" id="PF06733">
    <property type="entry name" value="DEAD_2"/>
    <property type="match status" value="1"/>
</dbReference>
<keyword evidence="7" id="KW-1185">Reference proteome</keyword>